<dbReference type="GO" id="GO:0032259">
    <property type="term" value="P:methylation"/>
    <property type="evidence" value="ECO:0007669"/>
    <property type="project" value="UniProtKB-KW"/>
</dbReference>
<dbReference type="PRINTS" id="PR00105">
    <property type="entry name" value="C5METTRFRASE"/>
</dbReference>
<dbReference type="InterPro" id="IPR050390">
    <property type="entry name" value="C5-Methyltransferase"/>
</dbReference>
<dbReference type="PROSITE" id="PS51679">
    <property type="entry name" value="SAM_MT_C5"/>
    <property type="match status" value="1"/>
</dbReference>
<dbReference type="Proteomes" id="UP001525890">
    <property type="component" value="Unassembled WGS sequence"/>
</dbReference>
<evidence type="ECO:0000313" key="9">
    <source>
        <dbReference type="Proteomes" id="UP001525890"/>
    </source>
</evidence>
<dbReference type="RefSeq" id="WP_368007100.1">
    <property type="nucleotide sequence ID" value="NZ_JAMXFF010000020.1"/>
</dbReference>
<dbReference type="Gene3D" id="3.40.50.150">
    <property type="entry name" value="Vaccinia Virus protein VP39"/>
    <property type="match status" value="1"/>
</dbReference>
<dbReference type="Pfam" id="PF00145">
    <property type="entry name" value="DNA_methylase"/>
    <property type="match status" value="1"/>
</dbReference>
<dbReference type="SUPFAM" id="SSF53335">
    <property type="entry name" value="S-adenosyl-L-methionine-dependent methyltransferases"/>
    <property type="match status" value="1"/>
</dbReference>
<evidence type="ECO:0000256" key="3">
    <source>
        <dbReference type="ARBA" id="ARBA00022691"/>
    </source>
</evidence>
<dbReference type="PANTHER" id="PTHR10629">
    <property type="entry name" value="CYTOSINE-SPECIFIC METHYLTRANSFERASE"/>
    <property type="match status" value="1"/>
</dbReference>
<comment type="similarity">
    <text evidence="5 6">Belongs to the class I-like SAM-binding methyltransferase superfamily. C5-methyltransferase family.</text>
</comment>
<dbReference type="PANTHER" id="PTHR10629:SF52">
    <property type="entry name" value="DNA (CYTOSINE-5)-METHYLTRANSFERASE 1"/>
    <property type="match status" value="1"/>
</dbReference>
<proteinExistence type="inferred from homology"/>
<keyword evidence="3 5" id="KW-0949">S-adenosyl-L-methionine</keyword>
<dbReference type="InterPro" id="IPR018117">
    <property type="entry name" value="C5_DNA_meth_AS"/>
</dbReference>
<evidence type="ECO:0000256" key="1">
    <source>
        <dbReference type="ARBA" id="ARBA00022603"/>
    </source>
</evidence>
<evidence type="ECO:0000256" key="6">
    <source>
        <dbReference type="RuleBase" id="RU000416"/>
    </source>
</evidence>
<dbReference type="PROSITE" id="PS00094">
    <property type="entry name" value="C5_MTASE_1"/>
    <property type="match status" value="1"/>
</dbReference>
<accession>A0ABT2MS31</accession>
<evidence type="ECO:0000256" key="7">
    <source>
        <dbReference type="RuleBase" id="RU000417"/>
    </source>
</evidence>
<evidence type="ECO:0000256" key="4">
    <source>
        <dbReference type="ARBA" id="ARBA00022747"/>
    </source>
</evidence>
<organism evidence="8 9">
    <name type="scientific">Laspinema palackyanum D2a</name>
    <dbReference type="NCBI Taxonomy" id="2953684"/>
    <lineage>
        <taxon>Bacteria</taxon>
        <taxon>Bacillati</taxon>
        <taxon>Cyanobacteriota</taxon>
        <taxon>Cyanophyceae</taxon>
        <taxon>Oscillatoriophycideae</taxon>
        <taxon>Oscillatoriales</taxon>
        <taxon>Laspinemataceae</taxon>
        <taxon>Laspinema</taxon>
        <taxon>Laspinema palackyanum</taxon>
    </lineage>
</organism>
<gene>
    <name evidence="8" type="ORF">NG799_14380</name>
</gene>
<dbReference type="EMBL" id="JAMXFF010000020">
    <property type="protein sequence ID" value="MCT7967524.1"/>
    <property type="molecule type" value="Genomic_DNA"/>
</dbReference>
<dbReference type="GO" id="GO:0008168">
    <property type="term" value="F:methyltransferase activity"/>
    <property type="evidence" value="ECO:0007669"/>
    <property type="project" value="UniProtKB-KW"/>
</dbReference>
<reference evidence="8 9" key="1">
    <citation type="journal article" date="2022" name="Front. Microbiol.">
        <title>High genomic differentiation and limited gene flow indicate recent cryptic speciation within the genus Laspinema (cyanobacteria).</title>
        <authorList>
            <person name="Stanojkovic A."/>
            <person name="Skoupy S."/>
            <person name="Skaloud P."/>
            <person name="Dvorak P."/>
        </authorList>
    </citation>
    <scope>NUCLEOTIDE SEQUENCE [LARGE SCALE GENOMIC DNA]</scope>
    <source>
        <strain evidence="8 9">D2a</strain>
    </source>
</reference>
<sequence length="386" mass="43616">MPKFKVIDLFCGCGGLSWGFKSEGFEIILGADMNPIALKTFAANFAGSLILETDLAKYSPYQLLNHLEMEPGELDCLIGGPPCQGFSKNVPRRERFESDIRNRLMLTFLDFVQTFKPKIVLLENVAEMKNAFNETYTNQLIEQFNELGYELKIAKLLATDYGVPQLRRRTFFFANRIGFPVKIPQPTHIAPGKNLNLLEMERSRSYVTVLDALSDLPPLASGGGISPCEYPKQPETDYQYLMQRDSPLLHDHIARALTEPQLERVKHLEPGKGQGVDALPQHLRPRSSYSGAYARLIPDEPARTITRWVFHPGSGRFYHPFDNRVITIREAARLQSFPDRFIFQGTYIQKSHQVGEAVPPLVAQAFAKEAITALFAQHSVHCVHKV</sequence>
<feature type="active site" evidence="5">
    <location>
        <position position="83"/>
    </location>
</feature>
<evidence type="ECO:0000313" key="8">
    <source>
        <dbReference type="EMBL" id="MCT7967524.1"/>
    </source>
</evidence>
<keyword evidence="2 5" id="KW-0808">Transferase</keyword>
<evidence type="ECO:0000256" key="2">
    <source>
        <dbReference type="ARBA" id="ARBA00022679"/>
    </source>
</evidence>
<keyword evidence="9" id="KW-1185">Reference proteome</keyword>
<dbReference type="NCBIfam" id="TIGR00675">
    <property type="entry name" value="dcm"/>
    <property type="match status" value="1"/>
</dbReference>
<dbReference type="Gene3D" id="3.90.120.10">
    <property type="entry name" value="DNA Methylase, subunit A, domain 2"/>
    <property type="match status" value="1"/>
</dbReference>
<dbReference type="EC" id="2.1.1.37" evidence="7"/>
<keyword evidence="1 5" id="KW-0489">Methyltransferase</keyword>
<comment type="caution">
    <text evidence="8">The sequence shown here is derived from an EMBL/GenBank/DDBJ whole genome shotgun (WGS) entry which is preliminary data.</text>
</comment>
<dbReference type="InterPro" id="IPR029063">
    <property type="entry name" value="SAM-dependent_MTases_sf"/>
</dbReference>
<dbReference type="InterPro" id="IPR001525">
    <property type="entry name" value="C5_MeTfrase"/>
</dbReference>
<comment type="catalytic activity">
    <reaction evidence="7">
        <text>a 2'-deoxycytidine in DNA + S-adenosyl-L-methionine = a 5-methyl-2'-deoxycytidine in DNA + S-adenosyl-L-homocysteine + H(+)</text>
        <dbReference type="Rhea" id="RHEA:13681"/>
        <dbReference type="Rhea" id="RHEA-COMP:11369"/>
        <dbReference type="Rhea" id="RHEA-COMP:11370"/>
        <dbReference type="ChEBI" id="CHEBI:15378"/>
        <dbReference type="ChEBI" id="CHEBI:57856"/>
        <dbReference type="ChEBI" id="CHEBI:59789"/>
        <dbReference type="ChEBI" id="CHEBI:85452"/>
        <dbReference type="ChEBI" id="CHEBI:85454"/>
        <dbReference type="EC" id="2.1.1.37"/>
    </reaction>
</comment>
<name>A0ABT2MS31_9CYAN</name>
<protein>
    <recommendedName>
        <fullName evidence="7">Cytosine-specific methyltransferase</fullName>
        <ecNumber evidence="7">2.1.1.37</ecNumber>
    </recommendedName>
</protein>
<evidence type="ECO:0000256" key="5">
    <source>
        <dbReference type="PROSITE-ProRule" id="PRU01016"/>
    </source>
</evidence>
<keyword evidence="4" id="KW-0680">Restriction system</keyword>